<name>A0ABV2PJA3_9BACI</name>
<gene>
    <name evidence="1" type="ORF">ABIA69_002159</name>
</gene>
<organism evidence="1 2">
    <name type="scientific">Lysinibacillus parviboronicapiens</name>
    <dbReference type="NCBI Taxonomy" id="436516"/>
    <lineage>
        <taxon>Bacteria</taxon>
        <taxon>Bacillati</taxon>
        <taxon>Bacillota</taxon>
        <taxon>Bacilli</taxon>
        <taxon>Bacillales</taxon>
        <taxon>Bacillaceae</taxon>
        <taxon>Lysinibacillus</taxon>
    </lineage>
</organism>
<accession>A0ABV2PJA3</accession>
<protein>
    <submittedName>
        <fullName evidence="1">Uncharacterized protein</fullName>
    </submittedName>
</protein>
<dbReference type="EMBL" id="JBEPSB010000008">
    <property type="protein sequence ID" value="MET4561014.1"/>
    <property type="molecule type" value="Genomic_DNA"/>
</dbReference>
<sequence length="35" mass="4064">MNRKFWVGVVSEEHVRIGEQGGFAQLCHEKYAWGN</sequence>
<dbReference type="Proteomes" id="UP001549363">
    <property type="component" value="Unassembled WGS sequence"/>
</dbReference>
<keyword evidence="2" id="KW-1185">Reference proteome</keyword>
<evidence type="ECO:0000313" key="2">
    <source>
        <dbReference type="Proteomes" id="UP001549363"/>
    </source>
</evidence>
<reference evidence="1 2" key="1">
    <citation type="submission" date="2024-06" db="EMBL/GenBank/DDBJ databases">
        <title>Sorghum-associated microbial communities from plants grown in Nebraska, USA.</title>
        <authorList>
            <person name="Schachtman D."/>
        </authorList>
    </citation>
    <scope>NUCLEOTIDE SEQUENCE [LARGE SCALE GENOMIC DNA]</scope>
    <source>
        <strain evidence="1 2">736</strain>
    </source>
</reference>
<proteinExistence type="predicted"/>
<evidence type="ECO:0000313" key="1">
    <source>
        <dbReference type="EMBL" id="MET4561014.1"/>
    </source>
</evidence>
<comment type="caution">
    <text evidence="1">The sequence shown here is derived from an EMBL/GenBank/DDBJ whole genome shotgun (WGS) entry which is preliminary data.</text>
</comment>